<dbReference type="AlphaFoldDB" id="A0A6J7DR88"/>
<keyword evidence="5" id="KW-0687">Ribonucleoprotein</keyword>
<evidence type="ECO:0000256" key="3">
    <source>
        <dbReference type="ARBA" id="ARBA00022884"/>
    </source>
</evidence>
<gene>
    <name evidence="7" type="ORF">UFOPK3444_00786</name>
</gene>
<keyword evidence="4" id="KW-0689">Ribosomal protein</keyword>
<dbReference type="PANTHER" id="PTHR11229">
    <property type="entry name" value="50S RIBOSOMAL PROTEIN L3"/>
    <property type="match status" value="1"/>
</dbReference>
<accession>A0A6J7DR88</accession>
<evidence type="ECO:0000256" key="6">
    <source>
        <dbReference type="SAM" id="MobiDB-lite"/>
    </source>
</evidence>
<dbReference type="InterPro" id="IPR019927">
    <property type="entry name" value="Ribosomal_uL3_bac/org-type"/>
</dbReference>
<dbReference type="EMBL" id="CAFBLU010000010">
    <property type="protein sequence ID" value="CAB4872078.1"/>
    <property type="molecule type" value="Genomic_DNA"/>
</dbReference>
<dbReference type="InterPro" id="IPR009000">
    <property type="entry name" value="Transl_B-barrel_sf"/>
</dbReference>
<dbReference type="InterPro" id="IPR000597">
    <property type="entry name" value="Ribosomal_uL3"/>
</dbReference>
<feature type="region of interest" description="Disordered" evidence="6">
    <location>
        <begin position="126"/>
        <end position="166"/>
    </location>
</feature>
<dbReference type="FunFam" id="2.40.30.10:FF:000004">
    <property type="entry name" value="50S ribosomal protein L3"/>
    <property type="match status" value="1"/>
</dbReference>
<evidence type="ECO:0000256" key="1">
    <source>
        <dbReference type="ARBA" id="ARBA00006540"/>
    </source>
</evidence>
<dbReference type="Gene3D" id="3.30.160.810">
    <property type="match status" value="1"/>
</dbReference>
<sequence>MAAILARKLGMTQRFLEDGRVERVTVLEAGPCPVTGIRTDDHDGYSAVQLAFDACREKVINKPEIGHLKKAGVEAHRTIVEFRDHQGELQIGDTVTAEAFEIGAKVKISGISKGKGFAGTIKRHNFASGPKSHGSHNVRAPGSIGSSATPSRVMKGIRGPGQMGSKRVTKRGLTVVEIIAADNLLLVRGAVPGPRGGTVEVRTDG</sequence>
<evidence type="ECO:0000256" key="5">
    <source>
        <dbReference type="ARBA" id="ARBA00023274"/>
    </source>
</evidence>
<keyword evidence="3" id="KW-0694">RNA-binding</keyword>
<comment type="similarity">
    <text evidence="1">Belongs to the universal ribosomal protein uL3 family.</text>
</comment>
<keyword evidence="2" id="KW-0699">rRNA-binding</keyword>
<dbReference type="Gene3D" id="2.40.30.10">
    <property type="entry name" value="Translation factors"/>
    <property type="match status" value="1"/>
</dbReference>
<dbReference type="GO" id="GO:0006412">
    <property type="term" value="P:translation"/>
    <property type="evidence" value="ECO:0007669"/>
    <property type="project" value="InterPro"/>
</dbReference>
<dbReference type="SUPFAM" id="SSF50447">
    <property type="entry name" value="Translation proteins"/>
    <property type="match status" value="1"/>
</dbReference>
<evidence type="ECO:0000256" key="2">
    <source>
        <dbReference type="ARBA" id="ARBA00022730"/>
    </source>
</evidence>
<evidence type="ECO:0000313" key="7">
    <source>
        <dbReference type="EMBL" id="CAB4872078.1"/>
    </source>
</evidence>
<organism evidence="7">
    <name type="scientific">freshwater metagenome</name>
    <dbReference type="NCBI Taxonomy" id="449393"/>
    <lineage>
        <taxon>unclassified sequences</taxon>
        <taxon>metagenomes</taxon>
        <taxon>ecological metagenomes</taxon>
    </lineage>
</organism>
<dbReference type="FunFam" id="3.30.160.810:FF:000001">
    <property type="entry name" value="50S ribosomal protein L3"/>
    <property type="match status" value="1"/>
</dbReference>
<protein>
    <submittedName>
        <fullName evidence="7">Unannotated protein</fullName>
    </submittedName>
</protein>
<dbReference type="NCBIfam" id="TIGR03625">
    <property type="entry name" value="L3_bact"/>
    <property type="match status" value="1"/>
</dbReference>
<name>A0A6J7DR88_9ZZZZ</name>
<dbReference type="GO" id="GO:0022625">
    <property type="term" value="C:cytosolic large ribosomal subunit"/>
    <property type="evidence" value="ECO:0007669"/>
    <property type="project" value="TreeGrafter"/>
</dbReference>
<dbReference type="HAMAP" id="MF_01325_B">
    <property type="entry name" value="Ribosomal_uL3_B"/>
    <property type="match status" value="1"/>
</dbReference>
<dbReference type="GO" id="GO:0003735">
    <property type="term" value="F:structural constituent of ribosome"/>
    <property type="evidence" value="ECO:0007669"/>
    <property type="project" value="InterPro"/>
</dbReference>
<dbReference type="PANTHER" id="PTHR11229:SF16">
    <property type="entry name" value="LARGE RIBOSOMAL SUBUNIT PROTEIN UL3C"/>
    <property type="match status" value="1"/>
</dbReference>
<reference evidence="7" key="1">
    <citation type="submission" date="2020-05" db="EMBL/GenBank/DDBJ databases">
        <authorList>
            <person name="Chiriac C."/>
            <person name="Salcher M."/>
            <person name="Ghai R."/>
            <person name="Kavagutti S V."/>
        </authorList>
    </citation>
    <scope>NUCLEOTIDE SEQUENCE</scope>
</reference>
<evidence type="ECO:0000256" key="4">
    <source>
        <dbReference type="ARBA" id="ARBA00022980"/>
    </source>
</evidence>
<dbReference type="GO" id="GO:0019843">
    <property type="term" value="F:rRNA binding"/>
    <property type="evidence" value="ECO:0007669"/>
    <property type="project" value="UniProtKB-KW"/>
</dbReference>
<proteinExistence type="inferred from homology"/>
<dbReference type="Pfam" id="PF00297">
    <property type="entry name" value="Ribosomal_L3"/>
    <property type="match status" value="1"/>
</dbReference>